<name>A0A8J3M230_9MICO</name>
<dbReference type="PROSITE" id="PS00211">
    <property type="entry name" value="ABC_TRANSPORTER_1"/>
    <property type="match status" value="1"/>
</dbReference>
<dbReference type="InterPro" id="IPR027417">
    <property type="entry name" value="P-loop_NTPase"/>
</dbReference>
<accession>A0A8J3M230</accession>
<dbReference type="SUPFAM" id="SSF52540">
    <property type="entry name" value="P-loop containing nucleoside triphosphate hydrolases"/>
    <property type="match status" value="1"/>
</dbReference>
<dbReference type="InterPro" id="IPR003593">
    <property type="entry name" value="AAA+_ATPase"/>
</dbReference>
<dbReference type="GO" id="GO:0005524">
    <property type="term" value="F:ATP binding"/>
    <property type="evidence" value="ECO:0007669"/>
    <property type="project" value="UniProtKB-KW"/>
</dbReference>
<dbReference type="PANTHER" id="PTHR42781:SF4">
    <property type="entry name" value="SPERMIDINE_PUTRESCINE IMPORT ATP-BINDING PROTEIN POTA"/>
    <property type="match status" value="1"/>
</dbReference>
<dbReference type="InterPro" id="IPR003439">
    <property type="entry name" value="ABC_transporter-like_ATP-bd"/>
</dbReference>
<dbReference type="AlphaFoldDB" id="A0A8J3M230"/>
<dbReference type="RefSeq" id="WP_191283001.1">
    <property type="nucleotide sequence ID" value="NZ_BNAI01000002.1"/>
</dbReference>
<dbReference type="SMART" id="SM00382">
    <property type="entry name" value="AAA"/>
    <property type="match status" value="1"/>
</dbReference>
<dbReference type="InterPro" id="IPR017871">
    <property type="entry name" value="ABC_transporter-like_CS"/>
</dbReference>
<gene>
    <name evidence="5" type="ORF">GCM10011600_16820</name>
</gene>
<evidence type="ECO:0000256" key="1">
    <source>
        <dbReference type="ARBA" id="ARBA00022448"/>
    </source>
</evidence>
<feature type="domain" description="ABC transporter" evidence="4">
    <location>
        <begin position="2"/>
        <end position="229"/>
    </location>
</feature>
<evidence type="ECO:0000256" key="3">
    <source>
        <dbReference type="ARBA" id="ARBA00022840"/>
    </source>
</evidence>
<reference evidence="5" key="2">
    <citation type="submission" date="2020-09" db="EMBL/GenBank/DDBJ databases">
        <authorList>
            <person name="Sun Q."/>
            <person name="Zhou Y."/>
        </authorList>
    </citation>
    <scope>NUCLEOTIDE SEQUENCE</scope>
    <source>
        <strain evidence="5">CGMCC 1.16548</strain>
    </source>
</reference>
<dbReference type="Proteomes" id="UP000617531">
    <property type="component" value="Unassembled WGS sequence"/>
</dbReference>
<dbReference type="Pfam" id="PF00005">
    <property type="entry name" value="ABC_tran"/>
    <property type="match status" value="1"/>
</dbReference>
<proteinExistence type="predicted"/>
<evidence type="ECO:0000313" key="6">
    <source>
        <dbReference type="Proteomes" id="UP000617531"/>
    </source>
</evidence>
<evidence type="ECO:0000313" key="5">
    <source>
        <dbReference type="EMBL" id="GHF16340.1"/>
    </source>
</evidence>
<keyword evidence="3" id="KW-0067">ATP-binding</keyword>
<organism evidence="5 6">
    <name type="scientific">Pseudolysinimonas yzui</name>
    <dbReference type="NCBI Taxonomy" id="2708254"/>
    <lineage>
        <taxon>Bacteria</taxon>
        <taxon>Bacillati</taxon>
        <taxon>Actinomycetota</taxon>
        <taxon>Actinomycetes</taxon>
        <taxon>Micrococcales</taxon>
        <taxon>Microbacteriaceae</taxon>
        <taxon>Pseudolysinimonas</taxon>
    </lineage>
</organism>
<dbReference type="PROSITE" id="PS50893">
    <property type="entry name" value="ABC_TRANSPORTER_2"/>
    <property type="match status" value="1"/>
</dbReference>
<dbReference type="PANTHER" id="PTHR42781">
    <property type="entry name" value="SPERMIDINE/PUTRESCINE IMPORT ATP-BINDING PROTEIN POTA"/>
    <property type="match status" value="1"/>
</dbReference>
<dbReference type="GO" id="GO:0016887">
    <property type="term" value="F:ATP hydrolysis activity"/>
    <property type="evidence" value="ECO:0007669"/>
    <property type="project" value="InterPro"/>
</dbReference>
<evidence type="ECO:0000259" key="4">
    <source>
        <dbReference type="PROSITE" id="PS50893"/>
    </source>
</evidence>
<evidence type="ECO:0000256" key="2">
    <source>
        <dbReference type="ARBA" id="ARBA00022741"/>
    </source>
</evidence>
<keyword evidence="6" id="KW-1185">Reference proteome</keyword>
<reference evidence="5" key="1">
    <citation type="journal article" date="2014" name="Int. J. Syst. Evol. Microbiol.">
        <title>Complete genome sequence of Corynebacterium casei LMG S-19264T (=DSM 44701T), isolated from a smear-ripened cheese.</title>
        <authorList>
            <consortium name="US DOE Joint Genome Institute (JGI-PGF)"/>
            <person name="Walter F."/>
            <person name="Albersmeier A."/>
            <person name="Kalinowski J."/>
            <person name="Ruckert C."/>
        </authorList>
    </citation>
    <scope>NUCLEOTIDE SEQUENCE</scope>
    <source>
        <strain evidence="5">CGMCC 1.16548</strain>
    </source>
</reference>
<dbReference type="InterPro" id="IPR050093">
    <property type="entry name" value="ABC_SmlMolc_Importer"/>
</dbReference>
<protein>
    <recommendedName>
        <fullName evidence="4">ABC transporter domain-containing protein</fullName>
    </recommendedName>
</protein>
<comment type="caution">
    <text evidence="5">The sequence shown here is derived from an EMBL/GenBank/DDBJ whole genome shotgun (WGS) entry which is preliminary data.</text>
</comment>
<sequence length="230" mass="24406">MTLTVDVTVSRDAFDVRAAFEVPDGRVLGIVGPNGAGKSSLLAAIAGLVDASGAIRLGETDLLAVPAQRRGIGVVFQDFLLFPHLSVLDNVAFAARVRGGGWTAARAKADPWLTRFDLTELAQRHPDALSGGQAQRVAVARALAAEPAVLLLDEPMASLDVEIRDDVRADLARHLREFGGPAIVVTHDREDAAALADEVLVLERGRVVQRGTLAELAAAPATPWVERFAR</sequence>
<keyword evidence="2" id="KW-0547">Nucleotide-binding</keyword>
<dbReference type="Gene3D" id="3.40.50.300">
    <property type="entry name" value="P-loop containing nucleotide triphosphate hydrolases"/>
    <property type="match status" value="1"/>
</dbReference>
<keyword evidence="1" id="KW-0813">Transport</keyword>
<dbReference type="EMBL" id="BNAI01000002">
    <property type="protein sequence ID" value="GHF16340.1"/>
    <property type="molecule type" value="Genomic_DNA"/>
</dbReference>